<dbReference type="GO" id="GO:0016020">
    <property type="term" value="C:membrane"/>
    <property type="evidence" value="ECO:0007669"/>
    <property type="project" value="InterPro"/>
</dbReference>
<dbReference type="Gene3D" id="2.60.40.3110">
    <property type="match status" value="1"/>
</dbReference>
<sequence>MQCRYVFLSMCCIVVLFSTPISAQTQPEQTTTIENKEELFKKVFSRPKTTGLQSVIVPFFIDGQHNGQTTIVLSPGGIPAVRLQAAPVLEEIAKYVRSDLQKQLITVVDTEGNLSLEVLQKNGLIAAFNERTLELQIQIPPTQRKTNIYQSRQQGIPPEAENALPPSTVSGYVNLRGGQEFIWSDNQVTTSGRQPLRLDVEGAVNINGWVLEGSSNFTEGAKAPLTRGNLRLVKDDPANSLRYVFGDVSTPVTGYQRSIPMAGITVTKNFSLQPYRVTRPISQFEFFLETPSKVEVFVNNRLVNTLQLPAGKQDIRDLPLAVGANDVQLLITDNVGRVSRLNFSTALANDLLAPGLQQFAYGFGFPARIENGIYTYDWQRPTLSLSHRWGLSNNLTMGGYLQGDAKQQMVGIEGVMATSLGNFGWDAALSNTSNIGTDYAVKLRYDYLKLGNNNPSERTFNVVIEHRGSNFMSWGDETNKNKYDWDISASYGQKIFNDINANLSAKYQFGNGSTPDRSTINLSLSKNFRNGLGINFNISQSLNSTGQDEQRVYISLSWLRTQQQQSLRTNTEINNKYGIDNQISWNYNSSEPIGGIRSSVNATQNSNTQQVSSQLSYTNYRGNIDIAHALYTLDDGSISNKTKLTFGTAIVFADGYFGWSRPVENSFALVVPHHNLEGRTIGINPAINGYNARIDSLGPGIIPNLQPYNVSNIKIDSSNLPLGYNLGKEYYAVLPSYKSGTLIRVGTDATVFLKGKLVSVDGKAVALQSGKIISLSDPNWQTLTLFTNKAGKFALPGLKPGYYEMRLLGDLQQAVRFEIPANQAGLYDIGTLTFSTQTTSN</sequence>
<dbReference type="GO" id="GO:0015473">
    <property type="term" value="F:fimbrial usher porin activity"/>
    <property type="evidence" value="ECO:0007669"/>
    <property type="project" value="InterPro"/>
</dbReference>
<dbReference type="PANTHER" id="PTHR30451:SF5">
    <property type="entry name" value="SLR0019 PROTEIN"/>
    <property type="match status" value="1"/>
</dbReference>
<reference evidence="2" key="1">
    <citation type="submission" date="2020-09" db="EMBL/GenBank/DDBJ databases">
        <title>Iningainema tapete sp. nov. (Scytonemataceae, Cyanobacteria) from greenhouses in central Florida (USA) produces two types of nodularin with biosynthetic potential for microcystin-LR and anabaenopeptins.</title>
        <authorList>
            <person name="Berthold D.E."/>
            <person name="Lefler F.W."/>
            <person name="Huang I.-S."/>
            <person name="Abdulla H."/>
            <person name="Zimba P.V."/>
            <person name="Laughinghouse H.D. IV."/>
        </authorList>
    </citation>
    <scope>NUCLEOTIDE SEQUENCE</scope>
    <source>
        <strain evidence="2">BLCCT55</strain>
    </source>
</reference>
<name>A0A8J6XGR5_9CYAN</name>
<dbReference type="EMBL" id="JACXAE010000083">
    <property type="protein sequence ID" value="MBD2775599.1"/>
    <property type="molecule type" value="Genomic_DNA"/>
</dbReference>
<protein>
    <submittedName>
        <fullName evidence="2">Fimbrial biogenesis outer membrane usher protein</fullName>
    </submittedName>
</protein>
<dbReference type="GO" id="GO:0009297">
    <property type="term" value="P:pilus assembly"/>
    <property type="evidence" value="ECO:0007669"/>
    <property type="project" value="InterPro"/>
</dbReference>
<evidence type="ECO:0000313" key="3">
    <source>
        <dbReference type="Proteomes" id="UP000629098"/>
    </source>
</evidence>
<dbReference type="InterPro" id="IPR000015">
    <property type="entry name" value="Fimb_usher"/>
</dbReference>
<dbReference type="Pfam" id="PF00577">
    <property type="entry name" value="Usher"/>
    <property type="match status" value="1"/>
</dbReference>
<dbReference type="Proteomes" id="UP000629098">
    <property type="component" value="Unassembled WGS sequence"/>
</dbReference>
<dbReference type="AlphaFoldDB" id="A0A8J6XGR5"/>
<evidence type="ECO:0000256" key="1">
    <source>
        <dbReference type="SAM" id="SignalP"/>
    </source>
</evidence>
<dbReference type="PANTHER" id="PTHR30451">
    <property type="entry name" value="OUTER MEMBRANE USHER PROTEIN"/>
    <property type="match status" value="1"/>
</dbReference>
<organism evidence="2 3">
    <name type="scientific">Iningainema tapete BLCC-T55</name>
    <dbReference type="NCBI Taxonomy" id="2748662"/>
    <lineage>
        <taxon>Bacteria</taxon>
        <taxon>Bacillati</taxon>
        <taxon>Cyanobacteriota</taxon>
        <taxon>Cyanophyceae</taxon>
        <taxon>Nostocales</taxon>
        <taxon>Scytonemataceae</taxon>
        <taxon>Iningainema tapete</taxon>
    </lineage>
</organism>
<dbReference type="InterPro" id="IPR042186">
    <property type="entry name" value="FimD_plug_dom"/>
</dbReference>
<keyword evidence="1" id="KW-0732">Signal</keyword>
<proteinExistence type="predicted"/>
<keyword evidence="3" id="KW-1185">Reference proteome</keyword>
<feature type="chain" id="PRO_5035163048" evidence="1">
    <location>
        <begin position="24"/>
        <end position="841"/>
    </location>
</feature>
<accession>A0A8J6XGR5</accession>
<feature type="signal peptide" evidence="1">
    <location>
        <begin position="1"/>
        <end position="23"/>
    </location>
</feature>
<dbReference type="Gene3D" id="2.60.40.2610">
    <property type="entry name" value="Outer membrane usher protein FimD, plug domain"/>
    <property type="match status" value="1"/>
</dbReference>
<gene>
    <name evidence="2" type="ORF">ICL16_26965</name>
</gene>
<evidence type="ECO:0000313" key="2">
    <source>
        <dbReference type="EMBL" id="MBD2775599.1"/>
    </source>
</evidence>
<comment type="caution">
    <text evidence="2">The sequence shown here is derived from an EMBL/GenBank/DDBJ whole genome shotgun (WGS) entry which is preliminary data.</text>
</comment>